<evidence type="ECO:0000313" key="6">
    <source>
        <dbReference type="EMBL" id="PIK52224.1"/>
    </source>
</evidence>
<protein>
    <recommendedName>
        <fullName evidence="5">MYND-type domain-containing protein</fullName>
    </recommendedName>
</protein>
<name>A0A2G8KW39_STIJA</name>
<dbReference type="Gene3D" id="6.10.140.2220">
    <property type="match status" value="1"/>
</dbReference>
<accession>A0A2G8KW39</accession>
<dbReference type="InterPro" id="IPR002893">
    <property type="entry name" value="Znf_MYND"/>
</dbReference>
<evidence type="ECO:0000256" key="3">
    <source>
        <dbReference type="ARBA" id="ARBA00022833"/>
    </source>
</evidence>
<evidence type="ECO:0000313" key="7">
    <source>
        <dbReference type="Proteomes" id="UP000230750"/>
    </source>
</evidence>
<dbReference type="PROSITE" id="PS01360">
    <property type="entry name" value="ZF_MYND_1"/>
    <property type="match status" value="1"/>
</dbReference>
<proteinExistence type="predicted"/>
<dbReference type="SUPFAM" id="SSF144232">
    <property type="entry name" value="HIT/MYND zinc finger-like"/>
    <property type="match status" value="1"/>
</dbReference>
<dbReference type="OrthoDB" id="5282002at2759"/>
<sequence length="592" mass="68170">MDVKEGCCWRCYTALSKTTVNCGSCGIAEYCSNKCKENDQTRHKSVECPTWSAKPCAACKKVGAKNECSGCYSVWYCNKDCQLSDWAKHKPVCRKWQKIVEQVGSRPFTFMGDYPFYFSNSFPNDLLNIQNNEMKGKQGIQATFNILLPACGDLLHMMKTVESQPKAFTSSLKFVLNDIDPFTMARNVLLLFLMFTCEAKQVSTVSTIWLSLQLPLNDYLLLREKLSNLIEMDSSRLKKITGGMIDVNEQSYKVMREVWSGWVKYPCEIKNGKSDDIMKERKAIFDSDPGARLGLVGHLHDVPQQHVNSIKKWFDDGKILPGYMVDGVMTNYNPTFTGRGREPYFLATVKSPSSYNFSYCIRSDCIPYQIWDYLDLAQFKRCDSVITMCHEFTTHVVAKTRDMMRDRRLSIYICTEDFLELGSVIPGQVFDRIFASNLIDYYRISQTIEILEPFLSKTNPHAALFMETFNWFLGIDGAVWPTAKSRQMELNARGLKDCNLKIRDLVGRKVSCFHEYYDNTAYFINYLRGERHTGTKPIPKLSDVMNCHGLTMRDFRKGRNRVIPFNQRVAVRTVNMLNGDVRTLEWYRSNAE</sequence>
<dbReference type="Pfam" id="PF01753">
    <property type="entry name" value="zf-MYND"/>
    <property type="match status" value="1"/>
</dbReference>
<evidence type="ECO:0000256" key="4">
    <source>
        <dbReference type="PROSITE-ProRule" id="PRU00134"/>
    </source>
</evidence>
<keyword evidence="7" id="KW-1185">Reference proteome</keyword>
<dbReference type="Proteomes" id="UP000230750">
    <property type="component" value="Unassembled WGS sequence"/>
</dbReference>
<evidence type="ECO:0000259" key="5">
    <source>
        <dbReference type="PROSITE" id="PS50865"/>
    </source>
</evidence>
<dbReference type="Pfam" id="PF14737">
    <property type="entry name" value="DUF4470"/>
    <property type="match status" value="1"/>
</dbReference>
<dbReference type="InterPro" id="IPR027974">
    <property type="entry name" value="DUF4470"/>
</dbReference>
<comment type="caution">
    <text evidence="6">The sequence shown here is derived from an EMBL/GenBank/DDBJ whole genome shotgun (WGS) entry which is preliminary data.</text>
</comment>
<dbReference type="AlphaFoldDB" id="A0A2G8KW39"/>
<dbReference type="PROSITE" id="PS50865">
    <property type="entry name" value="ZF_MYND_2"/>
    <property type="match status" value="1"/>
</dbReference>
<organism evidence="6 7">
    <name type="scientific">Stichopus japonicus</name>
    <name type="common">Sea cucumber</name>
    <dbReference type="NCBI Taxonomy" id="307972"/>
    <lineage>
        <taxon>Eukaryota</taxon>
        <taxon>Metazoa</taxon>
        <taxon>Echinodermata</taxon>
        <taxon>Eleutherozoa</taxon>
        <taxon>Echinozoa</taxon>
        <taxon>Holothuroidea</taxon>
        <taxon>Aspidochirotacea</taxon>
        <taxon>Aspidochirotida</taxon>
        <taxon>Stichopodidae</taxon>
        <taxon>Apostichopus</taxon>
    </lineage>
</organism>
<keyword evidence="3" id="KW-0862">Zinc</keyword>
<reference evidence="6 7" key="1">
    <citation type="journal article" date="2017" name="PLoS Biol.">
        <title>The sea cucumber genome provides insights into morphological evolution and visceral regeneration.</title>
        <authorList>
            <person name="Zhang X."/>
            <person name="Sun L."/>
            <person name="Yuan J."/>
            <person name="Sun Y."/>
            <person name="Gao Y."/>
            <person name="Zhang L."/>
            <person name="Li S."/>
            <person name="Dai H."/>
            <person name="Hamel J.F."/>
            <person name="Liu C."/>
            <person name="Yu Y."/>
            <person name="Liu S."/>
            <person name="Lin W."/>
            <person name="Guo K."/>
            <person name="Jin S."/>
            <person name="Xu P."/>
            <person name="Storey K.B."/>
            <person name="Huan P."/>
            <person name="Zhang T."/>
            <person name="Zhou Y."/>
            <person name="Zhang J."/>
            <person name="Lin C."/>
            <person name="Li X."/>
            <person name="Xing L."/>
            <person name="Huo D."/>
            <person name="Sun M."/>
            <person name="Wang L."/>
            <person name="Mercier A."/>
            <person name="Li F."/>
            <person name="Yang H."/>
            <person name="Xiang J."/>
        </authorList>
    </citation>
    <scope>NUCLEOTIDE SEQUENCE [LARGE SCALE GENOMIC DNA]</scope>
    <source>
        <strain evidence="6">Shaxun</strain>
        <tissue evidence="6">Muscle</tissue>
    </source>
</reference>
<keyword evidence="2 4" id="KW-0863">Zinc-finger</keyword>
<dbReference type="GO" id="GO:0008270">
    <property type="term" value="F:zinc ion binding"/>
    <property type="evidence" value="ECO:0007669"/>
    <property type="project" value="UniProtKB-KW"/>
</dbReference>
<gene>
    <name evidence="6" type="ORF">BSL78_10886</name>
</gene>
<dbReference type="STRING" id="307972.A0A2G8KW39"/>
<keyword evidence="1" id="KW-0479">Metal-binding</keyword>
<feature type="domain" description="MYND-type" evidence="5">
    <location>
        <begin position="56"/>
        <end position="93"/>
    </location>
</feature>
<dbReference type="EMBL" id="MRZV01000338">
    <property type="protein sequence ID" value="PIK52224.1"/>
    <property type="molecule type" value="Genomic_DNA"/>
</dbReference>
<evidence type="ECO:0000256" key="2">
    <source>
        <dbReference type="ARBA" id="ARBA00022771"/>
    </source>
</evidence>
<evidence type="ECO:0000256" key="1">
    <source>
        <dbReference type="ARBA" id="ARBA00022723"/>
    </source>
</evidence>